<feature type="transmembrane region" description="Helical" evidence="5">
    <location>
        <begin position="15"/>
        <end position="34"/>
    </location>
</feature>
<accession>A0A517U4P4</accession>
<dbReference type="KEGG" id="llh:I41_48180"/>
<feature type="transmembrane region" description="Helical" evidence="5">
    <location>
        <begin position="180"/>
        <end position="197"/>
    </location>
</feature>
<feature type="domain" description="Major facilitator superfamily (MFS) profile" evidence="6">
    <location>
        <begin position="22"/>
        <end position="412"/>
    </location>
</feature>
<feature type="transmembrane region" description="Helical" evidence="5">
    <location>
        <begin position="227"/>
        <end position="247"/>
    </location>
</feature>
<dbReference type="PROSITE" id="PS50850">
    <property type="entry name" value="MFS"/>
    <property type="match status" value="1"/>
</dbReference>
<feature type="transmembrane region" description="Helical" evidence="5">
    <location>
        <begin position="267"/>
        <end position="288"/>
    </location>
</feature>
<dbReference type="SUPFAM" id="SSF103473">
    <property type="entry name" value="MFS general substrate transporter"/>
    <property type="match status" value="1"/>
</dbReference>
<dbReference type="GO" id="GO:0016020">
    <property type="term" value="C:membrane"/>
    <property type="evidence" value="ECO:0007669"/>
    <property type="project" value="UniProtKB-SubCell"/>
</dbReference>
<dbReference type="GO" id="GO:0022857">
    <property type="term" value="F:transmembrane transporter activity"/>
    <property type="evidence" value="ECO:0007669"/>
    <property type="project" value="InterPro"/>
</dbReference>
<feature type="transmembrane region" description="Helical" evidence="5">
    <location>
        <begin position="300"/>
        <end position="318"/>
    </location>
</feature>
<dbReference type="Proteomes" id="UP000317909">
    <property type="component" value="Chromosome"/>
</dbReference>
<dbReference type="RefSeq" id="WP_145435329.1">
    <property type="nucleotide sequence ID" value="NZ_CP036339.1"/>
</dbReference>
<evidence type="ECO:0000256" key="3">
    <source>
        <dbReference type="ARBA" id="ARBA00022989"/>
    </source>
</evidence>
<dbReference type="PANTHER" id="PTHR11662">
    <property type="entry name" value="SOLUTE CARRIER FAMILY 17"/>
    <property type="match status" value="1"/>
</dbReference>
<organism evidence="7 8">
    <name type="scientific">Lacipirellula limnantheis</name>
    <dbReference type="NCBI Taxonomy" id="2528024"/>
    <lineage>
        <taxon>Bacteria</taxon>
        <taxon>Pseudomonadati</taxon>
        <taxon>Planctomycetota</taxon>
        <taxon>Planctomycetia</taxon>
        <taxon>Pirellulales</taxon>
        <taxon>Lacipirellulaceae</taxon>
        <taxon>Lacipirellula</taxon>
    </lineage>
</organism>
<dbReference type="InterPro" id="IPR036259">
    <property type="entry name" value="MFS_trans_sf"/>
</dbReference>
<protein>
    <submittedName>
        <fullName evidence="7">L-galactonate transporter</fullName>
    </submittedName>
</protein>
<dbReference type="PANTHER" id="PTHR11662:SF399">
    <property type="entry name" value="FI19708P1-RELATED"/>
    <property type="match status" value="1"/>
</dbReference>
<keyword evidence="4 5" id="KW-0472">Membrane</keyword>
<proteinExistence type="predicted"/>
<dbReference type="EMBL" id="CP036339">
    <property type="protein sequence ID" value="QDT75606.1"/>
    <property type="molecule type" value="Genomic_DNA"/>
</dbReference>
<dbReference type="Pfam" id="PF07690">
    <property type="entry name" value="MFS_1"/>
    <property type="match status" value="1"/>
</dbReference>
<keyword evidence="8" id="KW-1185">Reference proteome</keyword>
<keyword evidence="2 5" id="KW-0812">Transmembrane</keyword>
<dbReference type="OrthoDB" id="8596007at2"/>
<gene>
    <name evidence="7" type="primary">yjjL</name>
    <name evidence="7" type="ORF">I41_48180</name>
</gene>
<evidence type="ECO:0000256" key="2">
    <source>
        <dbReference type="ARBA" id="ARBA00022692"/>
    </source>
</evidence>
<evidence type="ECO:0000313" key="7">
    <source>
        <dbReference type="EMBL" id="QDT75606.1"/>
    </source>
</evidence>
<feature type="transmembrane region" description="Helical" evidence="5">
    <location>
        <begin position="324"/>
        <end position="345"/>
    </location>
</feature>
<feature type="transmembrane region" description="Helical" evidence="5">
    <location>
        <begin position="86"/>
        <end position="106"/>
    </location>
</feature>
<evidence type="ECO:0000256" key="5">
    <source>
        <dbReference type="SAM" id="Phobius"/>
    </source>
</evidence>
<evidence type="ECO:0000259" key="6">
    <source>
        <dbReference type="PROSITE" id="PS50850"/>
    </source>
</evidence>
<name>A0A517U4P4_9BACT</name>
<sequence>MATPTPLIAGDDSAYAARIWPIASLLLLASAINYMDRQTLSNTSVRITEEFGMSQEQYGNLEAGFGWAFAVGSLFFGFVADRVSLRWLYAAVLVLWSAMGFASGFVQDYDQLLLCRTLLGFFEAGHWPCGIKTVRAILDSRGRAMGNGVLQSGTSIGAIVTPLIMRWMLTDEVGSWRLPFQAVGAVGVFWAVAWLIVTRGDSLRTRVGDESAVTTAWWRVLLDRRMFVILGVIALINTTFQILRAWLPKFLQEGRGYEEAQALYFNAVWFGATDVGCLGAGAVALWLARRGQSVLTARMMTFFACALMALATVAVPWLPAGWLLLALLLIAGAGALGVFPIYHAFTQDLSQEHQGKVTGVAGVAAWAFSPLGQQLFGRHVDATHSFDEGIAIVGCLPMAACLLLFLFWPRSTTARET</sequence>
<evidence type="ECO:0000313" key="8">
    <source>
        <dbReference type="Proteomes" id="UP000317909"/>
    </source>
</evidence>
<evidence type="ECO:0000256" key="4">
    <source>
        <dbReference type="ARBA" id="ARBA00023136"/>
    </source>
</evidence>
<dbReference type="InterPro" id="IPR011701">
    <property type="entry name" value="MFS"/>
</dbReference>
<dbReference type="InterPro" id="IPR050382">
    <property type="entry name" value="MFS_Na/Anion_cotransporter"/>
</dbReference>
<dbReference type="InterPro" id="IPR020846">
    <property type="entry name" value="MFS_dom"/>
</dbReference>
<feature type="transmembrane region" description="Helical" evidence="5">
    <location>
        <begin position="357"/>
        <end position="377"/>
    </location>
</feature>
<dbReference type="AlphaFoldDB" id="A0A517U4P4"/>
<reference evidence="7 8" key="1">
    <citation type="submission" date="2019-02" db="EMBL/GenBank/DDBJ databases">
        <title>Deep-cultivation of Planctomycetes and their phenomic and genomic characterization uncovers novel biology.</title>
        <authorList>
            <person name="Wiegand S."/>
            <person name="Jogler M."/>
            <person name="Boedeker C."/>
            <person name="Pinto D."/>
            <person name="Vollmers J."/>
            <person name="Rivas-Marin E."/>
            <person name="Kohn T."/>
            <person name="Peeters S.H."/>
            <person name="Heuer A."/>
            <person name="Rast P."/>
            <person name="Oberbeckmann S."/>
            <person name="Bunk B."/>
            <person name="Jeske O."/>
            <person name="Meyerdierks A."/>
            <person name="Storesund J.E."/>
            <person name="Kallscheuer N."/>
            <person name="Luecker S."/>
            <person name="Lage O.M."/>
            <person name="Pohl T."/>
            <person name="Merkel B.J."/>
            <person name="Hornburger P."/>
            <person name="Mueller R.-W."/>
            <person name="Bruemmer F."/>
            <person name="Labrenz M."/>
            <person name="Spormann A.M."/>
            <person name="Op den Camp H."/>
            <person name="Overmann J."/>
            <person name="Amann R."/>
            <person name="Jetten M.S.M."/>
            <person name="Mascher T."/>
            <person name="Medema M.H."/>
            <person name="Devos D.P."/>
            <person name="Kaster A.-K."/>
            <person name="Ovreas L."/>
            <person name="Rohde M."/>
            <person name="Galperin M.Y."/>
            <person name="Jogler C."/>
        </authorList>
    </citation>
    <scope>NUCLEOTIDE SEQUENCE [LARGE SCALE GENOMIC DNA]</scope>
    <source>
        <strain evidence="7 8">I41</strain>
    </source>
</reference>
<dbReference type="Gene3D" id="1.20.1250.20">
    <property type="entry name" value="MFS general substrate transporter like domains"/>
    <property type="match status" value="2"/>
</dbReference>
<feature type="transmembrane region" description="Helical" evidence="5">
    <location>
        <begin position="148"/>
        <end position="168"/>
    </location>
</feature>
<evidence type="ECO:0000256" key="1">
    <source>
        <dbReference type="ARBA" id="ARBA00004141"/>
    </source>
</evidence>
<keyword evidence="3 5" id="KW-1133">Transmembrane helix</keyword>
<feature type="transmembrane region" description="Helical" evidence="5">
    <location>
        <begin position="63"/>
        <end position="80"/>
    </location>
</feature>
<comment type="subcellular location">
    <subcellularLocation>
        <location evidence="1">Membrane</location>
        <topology evidence="1">Multi-pass membrane protein</topology>
    </subcellularLocation>
</comment>
<feature type="transmembrane region" description="Helical" evidence="5">
    <location>
        <begin position="389"/>
        <end position="408"/>
    </location>
</feature>